<dbReference type="InterPro" id="IPR000845">
    <property type="entry name" value="Nucleoside_phosphorylase_d"/>
</dbReference>
<dbReference type="PANTHER" id="PTHR43691:SF11">
    <property type="entry name" value="FI09636P-RELATED"/>
    <property type="match status" value="1"/>
</dbReference>
<dbReference type="PANTHER" id="PTHR43691">
    <property type="entry name" value="URIDINE PHOSPHORYLASE"/>
    <property type="match status" value="1"/>
</dbReference>
<feature type="domain" description="Nucleoside phosphorylase" evidence="4">
    <location>
        <begin position="30"/>
        <end position="264"/>
    </location>
</feature>
<proteinExistence type="predicted"/>
<dbReference type="CDD" id="cd00436">
    <property type="entry name" value="UP_TbUP-like"/>
    <property type="match status" value="1"/>
</dbReference>
<evidence type="ECO:0000256" key="1">
    <source>
        <dbReference type="ARBA" id="ARBA00011888"/>
    </source>
</evidence>
<dbReference type="GO" id="GO:0005829">
    <property type="term" value="C:cytosol"/>
    <property type="evidence" value="ECO:0007669"/>
    <property type="project" value="TreeGrafter"/>
</dbReference>
<accession>A0A3S9MZ03</accession>
<dbReference type="AlphaFoldDB" id="A0A3S9MZ03"/>
<reference evidence="5 6" key="1">
    <citation type="submission" date="2018-12" db="EMBL/GenBank/DDBJ databases">
        <title>Complete genome of Nonlabens sp. MJ115.</title>
        <authorList>
            <person name="Choi H.S."/>
            <person name="Jung J."/>
        </authorList>
    </citation>
    <scope>NUCLEOTIDE SEQUENCE [LARGE SCALE GENOMIC DNA]</scope>
    <source>
        <strain evidence="5 6">MJ115</strain>
    </source>
</reference>
<dbReference type="GO" id="GO:0006152">
    <property type="term" value="P:purine nucleoside catabolic process"/>
    <property type="evidence" value="ECO:0007669"/>
    <property type="project" value="TreeGrafter"/>
</dbReference>
<name>A0A3S9MZ03_9FLAO</name>
<dbReference type="Pfam" id="PF01048">
    <property type="entry name" value="PNP_UDP_1"/>
    <property type="match status" value="1"/>
</dbReference>
<organism evidence="5 6">
    <name type="scientific">Nonlabens ponticola</name>
    <dbReference type="NCBI Taxonomy" id="2496866"/>
    <lineage>
        <taxon>Bacteria</taxon>
        <taxon>Pseudomonadati</taxon>
        <taxon>Bacteroidota</taxon>
        <taxon>Flavobacteriia</taxon>
        <taxon>Flavobacteriales</taxon>
        <taxon>Flavobacteriaceae</taxon>
        <taxon>Nonlabens</taxon>
    </lineage>
</organism>
<evidence type="ECO:0000313" key="6">
    <source>
        <dbReference type="Proteomes" id="UP000279600"/>
    </source>
</evidence>
<dbReference type="GO" id="GO:0004731">
    <property type="term" value="F:purine-nucleoside phosphorylase activity"/>
    <property type="evidence" value="ECO:0007669"/>
    <property type="project" value="TreeGrafter"/>
</dbReference>
<dbReference type="Proteomes" id="UP000279600">
    <property type="component" value="Chromosome"/>
</dbReference>
<dbReference type="EMBL" id="CP034549">
    <property type="protein sequence ID" value="AZQ44397.1"/>
    <property type="molecule type" value="Genomic_DNA"/>
</dbReference>
<gene>
    <name evidence="5" type="ORF">EJ995_09145</name>
</gene>
<dbReference type="InterPro" id="IPR035994">
    <property type="entry name" value="Nucleoside_phosphorylase_sf"/>
</dbReference>
<dbReference type="Gene3D" id="3.40.50.1580">
    <property type="entry name" value="Nucleoside phosphorylase domain"/>
    <property type="match status" value="1"/>
</dbReference>
<dbReference type="SUPFAM" id="SSF53167">
    <property type="entry name" value="Purine and uridine phosphorylases"/>
    <property type="match status" value="1"/>
</dbReference>
<evidence type="ECO:0000313" key="5">
    <source>
        <dbReference type="EMBL" id="AZQ44397.1"/>
    </source>
</evidence>
<dbReference type="GO" id="GO:0004850">
    <property type="term" value="F:uridine phosphorylase activity"/>
    <property type="evidence" value="ECO:0007669"/>
    <property type="project" value="UniProtKB-EC"/>
</dbReference>
<dbReference type="OrthoDB" id="9772602at2"/>
<comment type="catalytic activity">
    <reaction evidence="3">
        <text>uridine + phosphate = alpha-D-ribose 1-phosphate + uracil</text>
        <dbReference type="Rhea" id="RHEA:24388"/>
        <dbReference type="ChEBI" id="CHEBI:16704"/>
        <dbReference type="ChEBI" id="CHEBI:17568"/>
        <dbReference type="ChEBI" id="CHEBI:43474"/>
        <dbReference type="ChEBI" id="CHEBI:57720"/>
        <dbReference type="EC" id="2.4.2.3"/>
    </reaction>
</comment>
<sequence length="289" mass="32110">MSLKESELILNDDGSIYHLNLKPQQLAHTVITVGDPERVAAVSRYFDSIEIQVSKREFHTHTGIYKGKRITVISTGIGTDNIDIVFNELDALVNVDFQTRTIKKDLTTLDIIRIGTTGAVQPSIPVDSFLLSQRAIGFDSLLHWYDHDLEDQKMAQDLAKKLKLSKNVATPYLVNCNKELASQFQSIDMTNGTTITNVGFYGPQSRSIRLQPAHKDLNELMANYEFDGHKVSNLEMETAGIYAMSTMLGHRAVSLNAVLANRATGTFSTSPTQTVDRLIKFSLDAIASF</sequence>
<dbReference type="EC" id="2.4.2.3" evidence="1"/>
<keyword evidence="6" id="KW-1185">Reference proteome</keyword>
<dbReference type="KEGG" id="noj:EJ995_09145"/>
<evidence type="ECO:0000259" key="4">
    <source>
        <dbReference type="Pfam" id="PF01048"/>
    </source>
</evidence>
<dbReference type="RefSeq" id="WP_126447797.1">
    <property type="nucleotide sequence ID" value="NZ_CP034549.1"/>
</dbReference>
<protein>
    <recommendedName>
        <fullName evidence="2">Uridine phosphorylase</fullName>
        <ecNumber evidence="1">2.4.2.3</ecNumber>
    </recommendedName>
</protein>
<evidence type="ECO:0000256" key="2">
    <source>
        <dbReference type="ARBA" id="ARBA00021980"/>
    </source>
</evidence>
<evidence type="ECO:0000256" key="3">
    <source>
        <dbReference type="ARBA" id="ARBA00048447"/>
    </source>
</evidence>